<gene>
    <name evidence="4" type="ORF">CLOSAC_01050</name>
</gene>
<dbReference type="AlphaFoldDB" id="A0A1S8NH67"/>
<accession>A0A1S8NH67</accession>
<dbReference type="GO" id="GO:0008168">
    <property type="term" value="F:methyltransferase activity"/>
    <property type="evidence" value="ECO:0007669"/>
    <property type="project" value="UniProtKB-KW"/>
</dbReference>
<organism evidence="4 5">
    <name type="scientific">Clostridium saccharobutylicum</name>
    <dbReference type="NCBI Taxonomy" id="169679"/>
    <lineage>
        <taxon>Bacteria</taxon>
        <taxon>Bacillati</taxon>
        <taxon>Bacillota</taxon>
        <taxon>Clostridia</taxon>
        <taxon>Eubacteriales</taxon>
        <taxon>Clostridiaceae</taxon>
        <taxon>Clostridium</taxon>
    </lineage>
</organism>
<sequence length="211" mass="24177">MLDNKGFDLWADGYDKSVNISEENNEYPFAGYKDVLNYIYNQVREQNESNILDIGFGTGILTTQLYNFGCSITGIDFSSNMIDIAKQKMPNATLINCDFSKGLPDEIKNKHFDYIISTYAIHHLTDKEKIKFIESLSSLLNVNGKILIGDVSFETRNKLEKSKEKYSDSWDNDEVYFVAEEIKKSLNSKYNCRYIKISHCAGVLVVTERIL</sequence>
<dbReference type="InterPro" id="IPR041698">
    <property type="entry name" value="Methyltransf_25"/>
</dbReference>
<evidence type="ECO:0000313" key="4">
    <source>
        <dbReference type="EMBL" id="OOM15834.1"/>
    </source>
</evidence>
<keyword evidence="2 4" id="KW-0808">Transferase</keyword>
<protein>
    <submittedName>
        <fullName evidence="4">Putative methyltransferase</fullName>
        <ecNumber evidence="4">2.1.1.-</ecNumber>
    </submittedName>
</protein>
<dbReference type="CDD" id="cd02440">
    <property type="entry name" value="AdoMet_MTases"/>
    <property type="match status" value="1"/>
</dbReference>
<dbReference type="PANTHER" id="PTHR43861">
    <property type="entry name" value="TRANS-ACONITATE 2-METHYLTRANSFERASE-RELATED"/>
    <property type="match status" value="1"/>
</dbReference>
<evidence type="ECO:0000259" key="3">
    <source>
        <dbReference type="Pfam" id="PF13649"/>
    </source>
</evidence>
<dbReference type="STRING" id="169679.CSACC_34390"/>
<reference evidence="4 5" key="1">
    <citation type="submission" date="2016-05" db="EMBL/GenBank/DDBJ databases">
        <title>Microbial solvent formation.</title>
        <authorList>
            <person name="Poehlein A."/>
            <person name="Montoya Solano J.D."/>
            <person name="Flitsch S."/>
            <person name="Krabben P."/>
            <person name="Duerre P."/>
            <person name="Daniel R."/>
        </authorList>
    </citation>
    <scope>NUCLEOTIDE SEQUENCE [LARGE SCALE GENOMIC DNA]</scope>
    <source>
        <strain evidence="4 5">L1-8</strain>
    </source>
</reference>
<comment type="caution">
    <text evidence="4">The sequence shown here is derived from an EMBL/GenBank/DDBJ whole genome shotgun (WGS) entry which is preliminary data.</text>
</comment>
<name>A0A1S8NH67_CLOSA</name>
<evidence type="ECO:0000256" key="1">
    <source>
        <dbReference type="ARBA" id="ARBA00022603"/>
    </source>
</evidence>
<dbReference type="InterPro" id="IPR029063">
    <property type="entry name" value="SAM-dependent_MTases_sf"/>
</dbReference>
<dbReference type="PANTHER" id="PTHR43861:SF1">
    <property type="entry name" value="TRANS-ACONITATE 2-METHYLTRANSFERASE"/>
    <property type="match status" value="1"/>
</dbReference>
<keyword evidence="1 4" id="KW-0489">Methyltransferase</keyword>
<dbReference type="Pfam" id="PF13649">
    <property type="entry name" value="Methyltransf_25"/>
    <property type="match status" value="1"/>
</dbReference>
<evidence type="ECO:0000313" key="5">
    <source>
        <dbReference type="Proteomes" id="UP000191154"/>
    </source>
</evidence>
<dbReference type="EC" id="2.1.1.-" evidence="4"/>
<evidence type="ECO:0000256" key="2">
    <source>
        <dbReference type="ARBA" id="ARBA00022679"/>
    </source>
</evidence>
<proteinExistence type="predicted"/>
<feature type="domain" description="Methyltransferase" evidence="3">
    <location>
        <begin position="51"/>
        <end position="144"/>
    </location>
</feature>
<dbReference type="Proteomes" id="UP000191154">
    <property type="component" value="Unassembled WGS sequence"/>
</dbReference>
<dbReference type="GO" id="GO:0032259">
    <property type="term" value="P:methylation"/>
    <property type="evidence" value="ECO:0007669"/>
    <property type="project" value="UniProtKB-KW"/>
</dbReference>
<dbReference type="EMBL" id="LZYZ01000001">
    <property type="protein sequence ID" value="OOM15834.1"/>
    <property type="molecule type" value="Genomic_DNA"/>
</dbReference>
<dbReference type="SUPFAM" id="SSF53335">
    <property type="entry name" value="S-adenosyl-L-methionine-dependent methyltransferases"/>
    <property type="match status" value="1"/>
</dbReference>
<dbReference type="RefSeq" id="WP_077863616.1">
    <property type="nucleotide sequence ID" value="NZ_LZYZ01000001.1"/>
</dbReference>
<dbReference type="Gene3D" id="3.40.50.150">
    <property type="entry name" value="Vaccinia Virus protein VP39"/>
    <property type="match status" value="1"/>
</dbReference>